<reference evidence="3" key="1">
    <citation type="submission" date="2017-02" db="EMBL/GenBank/DDBJ databases">
        <authorList>
            <person name="Varghese N."/>
            <person name="Submissions S."/>
        </authorList>
    </citation>
    <scope>NUCLEOTIDE SEQUENCE [LARGE SCALE GENOMIC DNA]</scope>
    <source>
        <strain evidence="3">ATCC BAA-34</strain>
    </source>
</reference>
<keyword evidence="1" id="KW-1133">Transmembrane helix</keyword>
<dbReference type="STRING" id="115783.SAMN02745119_00277"/>
<sequence length="227" mass="25795">MNIGAILLIMYLFSRFFKNKETTSPVSILAGQEISSRTIIVSVYTVVLFFIVTYTTMVYCQSYLDQIRSSWLRDIASFLVYIVIPIILLRCVPPWLAWRVLRHLGHSLPARFIFWFTPGKGKADLVGFGRLVEASRGHDPSATKPPPSTLKKRLRVFFMLGEQEPQGDLDAWAVAADALYAEISGDTQKAGNYRHSFNLLPRRSQVPRLIRIFAFEQFALHAARRGA</sequence>
<name>A0A1T4K361_9BACT</name>
<keyword evidence="1" id="KW-0472">Membrane</keyword>
<keyword evidence="1" id="KW-0812">Transmembrane</keyword>
<proteinExistence type="predicted"/>
<dbReference type="RefSeq" id="WP_078788581.1">
    <property type="nucleotide sequence ID" value="NZ_FUWR01000001.1"/>
</dbReference>
<keyword evidence="3" id="KW-1185">Reference proteome</keyword>
<dbReference type="Proteomes" id="UP000190102">
    <property type="component" value="Unassembled WGS sequence"/>
</dbReference>
<evidence type="ECO:0000313" key="2">
    <source>
        <dbReference type="EMBL" id="SJZ36838.1"/>
    </source>
</evidence>
<gene>
    <name evidence="2" type="ORF">SAMN02745119_00277</name>
</gene>
<protein>
    <submittedName>
        <fullName evidence="2">Uncharacterized protein</fullName>
    </submittedName>
</protein>
<feature type="transmembrane region" description="Helical" evidence="1">
    <location>
        <begin position="78"/>
        <end position="98"/>
    </location>
</feature>
<dbReference type="AlphaFoldDB" id="A0A1T4K361"/>
<dbReference type="EMBL" id="FUWR01000001">
    <property type="protein sequence ID" value="SJZ36838.1"/>
    <property type="molecule type" value="Genomic_DNA"/>
</dbReference>
<organism evidence="2 3">
    <name type="scientific">Trichlorobacter thiogenes</name>
    <dbReference type="NCBI Taxonomy" id="115783"/>
    <lineage>
        <taxon>Bacteria</taxon>
        <taxon>Pseudomonadati</taxon>
        <taxon>Thermodesulfobacteriota</taxon>
        <taxon>Desulfuromonadia</taxon>
        <taxon>Geobacterales</taxon>
        <taxon>Geobacteraceae</taxon>
        <taxon>Trichlorobacter</taxon>
    </lineage>
</organism>
<evidence type="ECO:0000313" key="3">
    <source>
        <dbReference type="Proteomes" id="UP000190102"/>
    </source>
</evidence>
<evidence type="ECO:0000256" key="1">
    <source>
        <dbReference type="SAM" id="Phobius"/>
    </source>
</evidence>
<feature type="transmembrane region" description="Helical" evidence="1">
    <location>
        <begin position="34"/>
        <end position="57"/>
    </location>
</feature>
<accession>A0A1T4K361</accession>